<dbReference type="Proteomes" id="UP000199004">
    <property type="component" value="Unassembled WGS sequence"/>
</dbReference>
<dbReference type="AlphaFoldDB" id="A0A1H0K485"/>
<accession>A0A1H0K485</accession>
<proteinExistence type="predicted"/>
<dbReference type="STRING" id="1005944.SAMN05192576_4152"/>
<name>A0A1H0K485_9ACTN</name>
<sequence>MNTPTTVGAFVVGLAGVFGATYGIGNAVGPVGDPPASHTTGEHVETDQETDAHGAHGNSAQGTTAADIPGGLLVSQDGYTLDLHTATSPSGKDRLVEFTVTGPDGEPVTDYKVEHEKELHLIVVRRDFTGFQHVHPRRDSQGTWSVPVDLSSGQWRVFADFTPTGGEGLTLGADLQVPGNLDLAPESPETRTAQVDDYTVTLTGTLTPGADAELTLSVSKDGEPVTDLQPYLGAYGHLVALREGDLAYLHVHPDGAPGDGRTDPGPEVVFYAAVPSDGDYHLYLDFKRDGVVRTAAFNLATDDEADEAASPAPETNTGDGDGDGDEHEDSEHGH</sequence>
<evidence type="ECO:0000313" key="2">
    <source>
        <dbReference type="EMBL" id="SDO50825.1"/>
    </source>
</evidence>
<dbReference type="EMBL" id="FNIC01000009">
    <property type="protein sequence ID" value="SDO50825.1"/>
    <property type="molecule type" value="Genomic_DNA"/>
</dbReference>
<reference evidence="2 3" key="1">
    <citation type="submission" date="2016-10" db="EMBL/GenBank/DDBJ databases">
        <authorList>
            <person name="de Groot N.N."/>
        </authorList>
    </citation>
    <scope>NUCLEOTIDE SEQUENCE [LARGE SCALE GENOMIC DNA]</scope>
    <source>
        <strain evidence="2 3">CGMCC 1.11147</strain>
    </source>
</reference>
<dbReference type="OrthoDB" id="128043at2"/>
<feature type="region of interest" description="Disordered" evidence="1">
    <location>
        <begin position="31"/>
        <end position="69"/>
    </location>
</feature>
<organism evidence="2 3">
    <name type="scientific">Nocardioides szechwanensis</name>
    <dbReference type="NCBI Taxonomy" id="1005944"/>
    <lineage>
        <taxon>Bacteria</taxon>
        <taxon>Bacillati</taxon>
        <taxon>Actinomycetota</taxon>
        <taxon>Actinomycetes</taxon>
        <taxon>Propionibacteriales</taxon>
        <taxon>Nocardioidaceae</taxon>
        <taxon>Nocardioides</taxon>
    </lineage>
</organism>
<evidence type="ECO:0008006" key="4">
    <source>
        <dbReference type="Google" id="ProtNLM"/>
    </source>
</evidence>
<dbReference type="RefSeq" id="WP_091026712.1">
    <property type="nucleotide sequence ID" value="NZ_BKAE01000014.1"/>
</dbReference>
<feature type="compositionally biased region" description="Basic and acidic residues" evidence="1">
    <location>
        <begin position="40"/>
        <end position="54"/>
    </location>
</feature>
<keyword evidence="3" id="KW-1185">Reference proteome</keyword>
<feature type="region of interest" description="Disordered" evidence="1">
    <location>
        <begin position="301"/>
        <end position="334"/>
    </location>
</feature>
<evidence type="ECO:0000313" key="3">
    <source>
        <dbReference type="Proteomes" id="UP000199004"/>
    </source>
</evidence>
<evidence type="ECO:0000256" key="1">
    <source>
        <dbReference type="SAM" id="MobiDB-lite"/>
    </source>
</evidence>
<protein>
    <recommendedName>
        <fullName evidence="4">Heavy-metal-associated domain-containing protein</fullName>
    </recommendedName>
</protein>
<gene>
    <name evidence="2" type="ORF">SAMN05192576_4152</name>
</gene>